<dbReference type="InterPro" id="IPR012341">
    <property type="entry name" value="6hp_glycosidase-like_sf"/>
</dbReference>
<dbReference type="InterPro" id="IPR008928">
    <property type="entry name" value="6-hairpin_glycosidase_sf"/>
</dbReference>
<dbReference type="RefSeq" id="WP_011525790.1">
    <property type="nucleotide sequence ID" value="NC_008010.2"/>
</dbReference>
<dbReference type="HOGENOM" id="CLU_002926_1_1_0"/>
<evidence type="ECO:0000259" key="5">
    <source>
        <dbReference type="Pfam" id="PF08531"/>
    </source>
</evidence>
<feature type="domain" description="Alpha-L-rhamnosidase six-hairpin glycosidase" evidence="6">
    <location>
        <begin position="460"/>
        <end position="821"/>
    </location>
</feature>
<dbReference type="eggNOG" id="COG3408">
    <property type="taxonomic scope" value="Bacteria"/>
</dbReference>
<dbReference type="Pfam" id="PF08531">
    <property type="entry name" value="Bac_rhamnosid_N"/>
    <property type="match status" value="1"/>
</dbReference>
<dbReference type="KEGG" id="dge:Dgeo_2783"/>
<dbReference type="GO" id="GO:0005975">
    <property type="term" value="P:carbohydrate metabolic process"/>
    <property type="evidence" value="ECO:0007669"/>
    <property type="project" value="InterPro"/>
</dbReference>
<dbReference type="EC" id="3.2.1.40" evidence="2"/>
<dbReference type="Gene3D" id="2.60.420.10">
    <property type="entry name" value="Maltose phosphorylase, domain 3"/>
    <property type="match status" value="1"/>
</dbReference>
<dbReference type="GO" id="GO:0030596">
    <property type="term" value="F:alpha-L-rhamnosidase activity"/>
    <property type="evidence" value="ECO:0007669"/>
    <property type="project" value="UniProtKB-EC"/>
</dbReference>
<feature type="domain" description="Bacterial alpha-L-rhamnosidase N-terminal" evidence="5">
    <location>
        <begin position="175"/>
        <end position="343"/>
    </location>
</feature>
<organism evidence="8 9">
    <name type="scientific">Deinococcus geothermalis (strain DSM 11300 / CIP 105573 / AG-3a)</name>
    <dbReference type="NCBI Taxonomy" id="319795"/>
    <lineage>
        <taxon>Bacteria</taxon>
        <taxon>Thermotogati</taxon>
        <taxon>Deinococcota</taxon>
        <taxon>Deinococci</taxon>
        <taxon>Deinococcales</taxon>
        <taxon>Deinococcaceae</taxon>
        <taxon>Deinococcus</taxon>
    </lineage>
</organism>
<dbReference type="InterPro" id="IPR013783">
    <property type="entry name" value="Ig-like_fold"/>
</dbReference>
<sequence>MTVTPTALLCESLREPLGLDTRQPRLSWVLKADRRRVRQTAYELLVAATEADLTPENALWSTGRVPSRQSVYVRYEGPPLASRGRYFWRVRVWDETGGVSNWSAPSFWEMGLLNPEDWQARWVEPQQEPVTPEPSINFFAAMEVKPRTLDETRTLPEKLHACPRLRRTFEVPGLVRRARLYATAHGLYTLELNGRQVGDRELTPENTSYPQYLMYQTYDVTGQVQVGQNALGVTLADGWYAGRTSAAGDSLNFGDRLAVLFQLEIELEDGTRVTVISDENMRSSVGGPLVYSDLFIGERCDARREMPGWSAPGFDDSGWNPVTLADHGYGNLVAQYGEPVRAVQALPAVQVLTTPAGETVVDFGQVIAGRMRMTVRGPTGTEVFLQHGEVLDEHGNFFQNISWRNKDQTDVYVLRGGGEETYEPTFTFHGFRYVKVTGYPGEVRPEDFTAVVLASDLPPAGTFETSDPRLNRLQANIVWSQRGNFLSIPTDCPQRERTGWTGDIQAFAPTAVFNMGVKAFLTRWLRNVQREQLPDGQIPNFVPTTPSMADPFNAPSSAGWGDACIIVPWVLYREYADEGVLAESYPTMQRWLAYIERQAANGLPEGMTPEQLTPAERERQRYLWNTGFHFGDWLIPSIPNPVEGALATRELVATCFYAYSAGLLARVARVLGKTEDAERYAELNRRVRRAFTEEYLSADGRLKAHFQGIYVLALHLGMIPEESRPGVLGQLLGLIEANGDRLDTGFASVPFLLDVLCDHGRADVAYRLLFQTECPSWLYEVERGATTIWETWRAITPDGKVQPVSYNHYAFGCVGDWMYRRLGGLWRLEPGYRHFAVRPDFGCGLTWVRTRHETVYGTAAVFWTRKSDGLTLEVTVPAGTTATVHLPGPAGNVRLDGAPLELGEGVSGVATRDDEVQVTIGSGTYTFTATLMGPRKVDLTM</sequence>
<dbReference type="InterPro" id="IPR035398">
    <property type="entry name" value="Bac_rhamnosid_C"/>
</dbReference>
<dbReference type="InterPro" id="IPR008902">
    <property type="entry name" value="Rhamnosid_concanavalin"/>
</dbReference>
<dbReference type="InterPro" id="IPR016007">
    <property type="entry name" value="Alpha_rhamnosid"/>
</dbReference>
<dbReference type="EMBL" id="CP000358">
    <property type="protein sequence ID" value="ABF44215.1"/>
    <property type="molecule type" value="Genomic_DNA"/>
</dbReference>
<dbReference type="Gene3D" id="1.50.10.10">
    <property type="match status" value="1"/>
</dbReference>
<dbReference type="AlphaFoldDB" id="Q1J2R9"/>
<keyword evidence="9" id="KW-1185">Reference proteome</keyword>
<dbReference type="PANTHER" id="PTHR33307">
    <property type="entry name" value="ALPHA-RHAMNOSIDASE (EUROFUNG)"/>
    <property type="match status" value="1"/>
</dbReference>
<dbReference type="SUPFAM" id="SSF48208">
    <property type="entry name" value="Six-hairpin glycosidases"/>
    <property type="match status" value="1"/>
</dbReference>
<dbReference type="Pfam" id="PF05592">
    <property type="entry name" value="Bac_rhamnosid"/>
    <property type="match status" value="1"/>
</dbReference>
<keyword evidence="8" id="KW-0614">Plasmid</keyword>
<geneLocation type="plasmid" evidence="8 9">
    <name>pDGEO01</name>
</geneLocation>
<dbReference type="Pfam" id="PF17390">
    <property type="entry name" value="Bac_rhamnosid_C"/>
    <property type="match status" value="1"/>
</dbReference>
<gene>
    <name evidence="8" type="ordered locus">Dgeo_2783</name>
</gene>
<accession>Q1J2R9</accession>
<keyword evidence="3" id="KW-0378">Hydrolase</keyword>
<evidence type="ECO:0000256" key="3">
    <source>
        <dbReference type="ARBA" id="ARBA00022801"/>
    </source>
</evidence>
<evidence type="ECO:0000256" key="2">
    <source>
        <dbReference type="ARBA" id="ARBA00012652"/>
    </source>
</evidence>
<dbReference type="PANTHER" id="PTHR33307:SF6">
    <property type="entry name" value="ALPHA-RHAMNOSIDASE (EUROFUNG)-RELATED"/>
    <property type="match status" value="1"/>
</dbReference>
<evidence type="ECO:0000313" key="9">
    <source>
        <dbReference type="Proteomes" id="UP000002431"/>
    </source>
</evidence>
<proteinExistence type="predicted"/>
<dbReference type="Gene3D" id="2.60.120.260">
    <property type="entry name" value="Galactose-binding domain-like"/>
    <property type="match status" value="2"/>
</dbReference>
<feature type="domain" description="Alpha-L-rhamnosidase C-terminal" evidence="7">
    <location>
        <begin position="824"/>
        <end position="892"/>
    </location>
</feature>
<dbReference type="PIRSF" id="PIRSF010631">
    <property type="entry name" value="A-rhamnsds"/>
    <property type="match status" value="1"/>
</dbReference>
<evidence type="ECO:0000256" key="1">
    <source>
        <dbReference type="ARBA" id="ARBA00001445"/>
    </source>
</evidence>
<name>Q1J2R9_DEIGD</name>
<evidence type="ECO:0000259" key="7">
    <source>
        <dbReference type="Pfam" id="PF17390"/>
    </source>
</evidence>
<evidence type="ECO:0000259" key="6">
    <source>
        <dbReference type="Pfam" id="PF17389"/>
    </source>
</evidence>
<dbReference type="CAZy" id="GH78">
    <property type="family name" value="Glycoside Hydrolase Family 78"/>
</dbReference>
<comment type="catalytic activity">
    <reaction evidence="1">
        <text>Hydrolysis of terminal non-reducing alpha-L-rhamnose residues in alpha-L-rhamnosides.</text>
        <dbReference type="EC" id="3.2.1.40"/>
    </reaction>
</comment>
<dbReference type="Gene3D" id="2.60.40.10">
    <property type="entry name" value="Immunoglobulins"/>
    <property type="match status" value="1"/>
</dbReference>
<dbReference type="Proteomes" id="UP000002431">
    <property type="component" value="Plasmid pDGEO01"/>
</dbReference>
<reference evidence="8" key="1">
    <citation type="submission" date="2006-04" db="EMBL/GenBank/DDBJ databases">
        <title>Complete sequence of plasmid1 pDGEO01 of Deinococcus geothermalis DSM 11300.</title>
        <authorList>
            <consortium name="US DOE Joint Genome Institute"/>
            <person name="Copeland A."/>
            <person name="Lucas S."/>
            <person name="Lapidus A."/>
            <person name="Barry K."/>
            <person name="Detter J.C."/>
            <person name="Glavina del Rio T."/>
            <person name="Hammon N."/>
            <person name="Israni S."/>
            <person name="Dalin E."/>
            <person name="Tice H."/>
            <person name="Pitluck S."/>
            <person name="Brettin T."/>
            <person name="Bruce D."/>
            <person name="Han C."/>
            <person name="Tapia R."/>
            <person name="Saunders E."/>
            <person name="Gilna P."/>
            <person name="Schmutz J."/>
            <person name="Larimer F."/>
            <person name="Land M."/>
            <person name="Hauser L."/>
            <person name="Kyrpides N."/>
            <person name="Kim E."/>
            <person name="Daly M.J."/>
            <person name="Fredrickson J.K."/>
            <person name="Makarova K.S."/>
            <person name="Gaidamakova E.K."/>
            <person name="Zhai M."/>
            <person name="Richardson P."/>
        </authorList>
    </citation>
    <scope>NUCLEOTIDE SEQUENCE</scope>
    <source>
        <strain evidence="8">DSM 11300</strain>
        <plasmid evidence="8">pDGEO01</plasmid>
    </source>
</reference>
<feature type="domain" description="Alpha-L-rhamnosidase concanavalin-like" evidence="4">
    <location>
        <begin position="354"/>
        <end position="453"/>
    </location>
</feature>
<dbReference type="Pfam" id="PF17389">
    <property type="entry name" value="Bac_rhamnosid6H"/>
    <property type="match status" value="1"/>
</dbReference>
<dbReference type="InterPro" id="IPR013737">
    <property type="entry name" value="Bac_rhamnosid_N"/>
</dbReference>
<dbReference type="InterPro" id="IPR035396">
    <property type="entry name" value="Bac_rhamnosid6H"/>
</dbReference>
<evidence type="ECO:0000313" key="8">
    <source>
        <dbReference type="EMBL" id="ABF44215.1"/>
    </source>
</evidence>
<evidence type="ECO:0000259" key="4">
    <source>
        <dbReference type="Pfam" id="PF05592"/>
    </source>
</evidence>
<protein>
    <recommendedName>
        <fullName evidence="2">alpha-L-rhamnosidase</fullName>
        <ecNumber evidence="2">3.2.1.40</ecNumber>
    </recommendedName>
</protein>
<dbReference type="Pfam" id="PF25788">
    <property type="entry name" value="Ig_Rha78A_N"/>
    <property type="match status" value="1"/>
</dbReference>